<feature type="transmembrane region" description="Helical" evidence="1">
    <location>
        <begin position="1014"/>
        <end position="1033"/>
    </location>
</feature>
<feature type="transmembrane region" description="Helical" evidence="1">
    <location>
        <begin position="26"/>
        <end position="45"/>
    </location>
</feature>
<feature type="transmembrane region" description="Helical" evidence="1">
    <location>
        <begin position="57"/>
        <end position="74"/>
    </location>
</feature>
<keyword evidence="3" id="KW-1185">Reference proteome</keyword>
<feature type="transmembrane region" description="Helical" evidence="1">
    <location>
        <begin position="1091"/>
        <end position="1110"/>
    </location>
</feature>
<reference evidence="3" key="1">
    <citation type="journal article" date="2023" name="Commun. Biol.">
        <title>Genome analysis of Parmales, the sister group of diatoms, reveals the evolutionary specialization of diatoms from phago-mixotrophs to photoautotrophs.</title>
        <authorList>
            <person name="Ban H."/>
            <person name="Sato S."/>
            <person name="Yoshikawa S."/>
            <person name="Yamada K."/>
            <person name="Nakamura Y."/>
            <person name="Ichinomiya M."/>
            <person name="Sato N."/>
            <person name="Blanc-Mathieu R."/>
            <person name="Endo H."/>
            <person name="Kuwata A."/>
            <person name="Ogata H."/>
        </authorList>
    </citation>
    <scope>NUCLEOTIDE SEQUENCE [LARGE SCALE GENOMIC DNA]</scope>
    <source>
        <strain evidence="3">NIES 3699</strain>
    </source>
</reference>
<dbReference type="InterPro" id="IPR023393">
    <property type="entry name" value="START-like_dom_sf"/>
</dbReference>
<feature type="transmembrane region" description="Helical" evidence="1">
    <location>
        <begin position="162"/>
        <end position="185"/>
    </location>
</feature>
<feature type="transmembrane region" description="Helical" evidence="1">
    <location>
        <begin position="332"/>
        <end position="352"/>
    </location>
</feature>
<sequence>MSCSTGGYTAVYAYFAHTRDEKVMEFWGWIIIPISITAMGISFFLKPRREDRAYKVALIFQYVLFAFVSEFLAVVGYDFAMFQIIASSARSLCWLALLKFGLKCRSHVARLSDEDLSKFLTNDVIFGGMLVGLGQLAFLMFASIQCDGNNNTDDWRQCRRTLYSQGGLSFLVALFTIIKLASGVVPKRILDKHVISPKKVAAMDLNAEEAVQFFGLAIAAGCALWPLGNYGAEGDFGNNADGKVEMYAAFIVPSIGGFCLLLTAVWKAVVIRGQIRREAEETGRLHQGQFISENSALVEDSSFWFCIGVLTTNYESSIIIATAVTMDESYKTLAIVSLPIAILMYLGSLFCQPRRKSPKDMWKLRLHFMSFSFIAEMAWAVHGSRQGDFGYVILHFALLAAQTLLFHFGLKLRAAVGRLPDKDLEAFLVDTLFKGGLKTLFSILFLAFRTTKCVFEKGSAECSKTSICSTTISVYLLGWWVTKIVQGSVRSEWKDLKFSIEKIARMRDISLRRGLAGFLTLVAGICAIFLFSMLSADDMDDTTIAVVGLTGGAAVLGVVVSEIYSSLKAQTLRGGQDRDRETHADLVETMIKNRGGALMEDQALVFKRCEELFEDGCGEDLEGRGWERLKCEDLTAWSKCAPMKEGENSTAVGKAMGTVDSSAEEAAAFVMSFCDSEKMRISRAAGHPARLVLTEEDGYPLKDNEITVATVKRMPSFLNNREFVTRMIWKSEEGKVVIAIESIDDNVDDAYGRKLRKTRGFTRALWEIVNFPQRGEEGEGEDQQQCKITMVQRLDAGGSIPAWVTNRKMPIALSAVQEAIIRFRRGMNAATEQKTEVEGPIEECAWFFVCVNFLFTSTLPVLIICYGATLNILCMLMVALIFPITALSFSMAVFYKPKRTDAGYKRFLYFHFFTFAVVSESALGIGSIFRRGLTFMGLFTLFRIPFWCLAFRLGLKFRESAAKLPPQELSDFLCQTVLVKGTAAIGPMLFLSFEAISCFISQDSLDNGQCSNTLIASMLLSTYLAILTILSIASKAVPKSVQREAAWDLSSIASLKGLKWWQQIQGGLIIITAIASLYLLSILGVEANGNSMVFKVGALGGVSLAFAALINATMLSRTINEQQQNTTTVELPPIQRSVQGFSARDIEKNALALALV</sequence>
<name>A0A9W7BXQ7_9STRA</name>
<feature type="transmembrane region" description="Helical" evidence="1">
    <location>
        <begin position="907"/>
        <end position="929"/>
    </location>
</feature>
<protein>
    <submittedName>
        <fullName evidence="2">Uncharacterized protein</fullName>
    </submittedName>
</protein>
<feature type="transmembrane region" description="Helical" evidence="1">
    <location>
        <begin position="515"/>
        <end position="536"/>
    </location>
</feature>
<gene>
    <name evidence="2" type="ORF">TrVE_jg9990</name>
</gene>
<keyword evidence="1" id="KW-1133">Transmembrane helix</keyword>
<comment type="caution">
    <text evidence="2">The sequence shown here is derived from an EMBL/GenBank/DDBJ whole genome shotgun (WGS) entry which is preliminary data.</text>
</comment>
<feature type="transmembrane region" description="Helical" evidence="1">
    <location>
        <begin position="844"/>
        <end position="864"/>
    </location>
</feature>
<keyword evidence="1" id="KW-0812">Transmembrane</keyword>
<feature type="transmembrane region" description="Helical" evidence="1">
    <location>
        <begin position="1066"/>
        <end position="1085"/>
    </location>
</feature>
<dbReference type="SUPFAM" id="SSF55961">
    <property type="entry name" value="Bet v1-like"/>
    <property type="match status" value="1"/>
</dbReference>
<organism evidence="2 3">
    <name type="scientific">Triparma verrucosa</name>
    <dbReference type="NCBI Taxonomy" id="1606542"/>
    <lineage>
        <taxon>Eukaryota</taxon>
        <taxon>Sar</taxon>
        <taxon>Stramenopiles</taxon>
        <taxon>Ochrophyta</taxon>
        <taxon>Bolidophyceae</taxon>
        <taxon>Parmales</taxon>
        <taxon>Triparmaceae</taxon>
        <taxon>Triparma</taxon>
    </lineage>
</organism>
<feature type="transmembrane region" description="Helical" evidence="1">
    <location>
        <begin position="870"/>
        <end position="895"/>
    </location>
</feature>
<proteinExistence type="predicted"/>
<keyword evidence="1" id="KW-0472">Membrane</keyword>
<accession>A0A9W7BXQ7</accession>
<feature type="transmembrane region" description="Helical" evidence="1">
    <location>
        <begin position="389"/>
        <end position="410"/>
    </location>
</feature>
<dbReference type="AlphaFoldDB" id="A0A9W7BXQ7"/>
<dbReference type="EMBL" id="BRXX01000219">
    <property type="protein sequence ID" value="GMH98487.1"/>
    <property type="molecule type" value="Genomic_DNA"/>
</dbReference>
<evidence type="ECO:0000313" key="2">
    <source>
        <dbReference type="EMBL" id="GMH98487.1"/>
    </source>
</evidence>
<evidence type="ECO:0000313" key="3">
    <source>
        <dbReference type="Proteomes" id="UP001165160"/>
    </source>
</evidence>
<feature type="transmembrane region" description="Helical" evidence="1">
    <location>
        <begin position="542"/>
        <end position="564"/>
    </location>
</feature>
<evidence type="ECO:0000256" key="1">
    <source>
        <dbReference type="SAM" id="Phobius"/>
    </source>
</evidence>
<feature type="transmembrane region" description="Helical" evidence="1">
    <location>
        <begin position="247"/>
        <end position="269"/>
    </location>
</feature>
<feature type="transmembrane region" description="Helical" evidence="1">
    <location>
        <begin position="119"/>
        <end position="142"/>
    </location>
</feature>
<feature type="transmembrane region" description="Helical" evidence="1">
    <location>
        <begin position="206"/>
        <end position="227"/>
    </location>
</feature>
<feature type="transmembrane region" description="Helical" evidence="1">
    <location>
        <begin position="976"/>
        <end position="1002"/>
    </location>
</feature>
<dbReference type="Gene3D" id="3.30.530.20">
    <property type="match status" value="1"/>
</dbReference>
<dbReference type="Proteomes" id="UP001165160">
    <property type="component" value="Unassembled WGS sequence"/>
</dbReference>
<feature type="transmembrane region" description="Helical" evidence="1">
    <location>
        <begin position="364"/>
        <end position="383"/>
    </location>
</feature>
<feature type="transmembrane region" description="Helical" evidence="1">
    <location>
        <begin position="935"/>
        <end position="955"/>
    </location>
</feature>